<dbReference type="Proteomes" id="UP001295423">
    <property type="component" value="Unassembled WGS sequence"/>
</dbReference>
<accession>A0AAD2G3U3</accession>
<organism evidence="2 3">
    <name type="scientific">Cylindrotheca closterium</name>
    <dbReference type="NCBI Taxonomy" id="2856"/>
    <lineage>
        <taxon>Eukaryota</taxon>
        <taxon>Sar</taxon>
        <taxon>Stramenopiles</taxon>
        <taxon>Ochrophyta</taxon>
        <taxon>Bacillariophyta</taxon>
        <taxon>Bacillariophyceae</taxon>
        <taxon>Bacillariophycidae</taxon>
        <taxon>Bacillariales</taxon>
        <taxon>Bacillariaceae</taxon>
        <taxon>Cylindrotheca</taxon>
    </lineage>
</organism>
<evidence type="ECO:0000313" key="3">
    <source>
        <dbReference type="Proteomes" id="UP001295423"/>
    </source>
</evidence>
<comment type="caution">
    <text evidence="2">The sequence shown here is derived from an EMBL/GenBank/DDBJ whole genome shotgun (WGS) entry which is preliminary data.</text>
</comment>
<evidence type="ECO:0000256" key="1">
    <source>
        <dbReference type="SAM" id="MobiDB-lite"/>
    </source>
</evidence>
<feature type="region of interest" description="Disordered" evidence="1">
    <location>
        <begin position="34"/>
        <end position="74"/>
    </location>
</feature>
<sequence>MMSSPLHLFLQDMIQAKTAELGADKLHVRMAEDNATAHRQCAKSKRRSGKHTRKHSLDISDHTKGMSRWEAGAR</sequence>
<protein>
    <submittedName>
        <fullName evidence="2">Uncharacterized protein</fullName>
    </submittedName>
</protein>
<proteinExistence type="predicted"/>
<feature type="compositionally biased region" description="Basic residues" evidence="1">
    <location>
        <begin position="40"/>
        <end position="54"/>
    </location>
</feature>
<dbReference type="EMBL" id="CAKOGP040002091">
    <property type="protein sequence ID" value="CAJ1961265.1"/>
    <property type="molecule type" value="Genomic_DNA"/>
</dbReference>
<dbReference type="AlphaFoldDB" id="A0AAD2G3U3"/>
<name>A0AAD2G3U3_9STRA</name>
<gene>
    <name evidence="2" type="ORF">CYCCA115_LOCUS19111</name>
</gene>
<evidence type="ECO:0000313" key="2">
    <source>
        <dbReference type="EMBL" id="CAJ1961265.1"/>
    </source>
</evidence>
<keyword evidence="3" id="KW-1185">Reference proteome</keyword>
<feature type="compositionally biased region" description="Basic and acidic residues" evidence="1">
    <location>
        <begin position="55"/>
        <end position="64"/>
    </location>
</feature>
<reference evidence="2" key="1">
    <citation type="submission" date="2023-08" db="EMBL/GenBank/DDBJ databases">
        <authorList>
            <person name="Audoor S."/>
            <person name="Bilcke G."/>
        </authorList>
    </citation>
    <scope>NUCLEOTIDE SEQUENCE</scope>
</reference>